<comment type="caution">
    <text evidence="2">The sequence shown here is derived from an EMBL/GenBank/DDBJ whole genome shotgun (WGS) entry which is preliminary data.</text>
</comment>
<gene>
    <name evidence="2" type="ORF">BJX67DRAFT_385305</name>
</gene>
<feature type="compositionally biased region" description="Low complexity" evidence="1">
    <location>
        <begin position="74"/>
        <end position="85"/>
    </location>
</feature>
<name>A0ABR4LEN0_9EURO</name>
<feature type="compositionally biased region" description="Polar residues" evidence="1">
    <location>
        <begin position="44"/>
        <end position="59"/>
    </location>
</feature>
<feature type="compositionally biased region" description="Polar residues" evidence="1">
    <location>
        <begin position="13"/>
        <end position="27"/>
    </location>
</feature>
<dbReference type="PANTHER" id="PTHR39606">
    <property type="entry name" value="SURFACE PROTEIN, PUTATIVE-RELATED"/>
    <property type="match status" value="1"/>
</dbReference>
<organism evidence="2 3">
    <name type="scientific">Aspergillus lucknowensis</name>
    <dbReference type="NCBI Taxonomy" id="176173"/>
    <lineage>
        <taxon>Eukaryota</taxon>
        <taxon>Fungi</taxon>
        <taxon>Dikarya</taxon>
        <taxon>Ascomycota</taxon>
        <taxon>Pezizomycotina</taxon>
        <taxon>Eurotiomycetes</taxon>
        <taxon>Eurotiomycetidae</taxon>
        <taxon>Eurotiales</taxon>
        <taxon>Aspergillaceae</taxon>
        <taxon>Aspergillus</taxon>
        <taxon>Aspergillus subgen. Nidulantes</taxon>
    </lineage>
</organism>
<feature type="region of interest" description="Disordered" evidence="1">
    <location>
        <begin position="1"/>
        <end position="180"/>
    </location>
</feature>
<feature type="compositionally biased region" description="Polar residues" evidence="1">
    <location>
        <begin position="91"/>
        <end position="102"/>
    </location>
</feature>
<keyword evidence="3" id="KW-1185">Reference proteome</keyword>
<dbReference type="GeneID" id="98148904"/>
<dbReference type="PANTHER" id="PTHR39606:SF1">
    <property type="entry name" value="CELL SURFACE PROTEIN"/>
    <property type="match status" value="1"/>
</dbReference>
<evidence type="ECO:0000313" key="2">
    <source>
        <dbReference type="EMBL" id="KAL2862832.1"/>
    </source>
</evidence>
<dbReference type="EMBL" id="JBFXLQ010000061">
    <property type="protein sequence ID" value="KAL2862832.1"/>
    <property type="molecule type" value="Genomic_DNA"/>
</dbReference>
<feature type="compositionally biased region" description="Polar residues" evidence="1">
    <location>
        <begin position="114"/>
        <end position="128"/>
    </location>
</feature>
<evidence type="ECO:0000313" key="3">
    <source>
        <dbReference type="Proteomes" id="UP001610432"/>
    </source>
</evidence>
<evidence type="ECO:0000256" key="1">
    <source>
        <dbReference type="SAM" id="MobiDB-lite"/>
    </source>
</evidence>
<sequence length="180" mass="18297">MSSYSNYNTSTSGNAGPHNSNIMNNADPSVDSDRDTGAQYAPGATTTSETKGPHSSSLLNKLDPRVDSKTGNMTTKSSSHSGSKTAAPAAGSTTDYQDNIFGSGTAGGVGHNPTAPSGSTNFTGQSGAARTGENGMGESLRGGLNAAVDKTFGDEQGVAKNDMVAQQGERQMRTGNFCGY</sequence>
<accession>A0ABR4LEN0</accession>
<feature type="compositionally biased region" description="Low complexity" evidence="1">
    <location>
        <begin position="1"/>
        <end position="12"/>
    </location>
</feature>
<proteinExistence type="predicted"/>
<reference evidence="2 3" key="1">
    <citation type="submission" date="2024-07" db="EMBL/GenBank/DDBJ databases">
        <title>Section-level genome sequencing and comparative genomics of Aspergillus sections Usti and Cavernicolus.</title>
        <authorList>
            <consortium name="Lawrence Berkeley National Laboratory"/>
            <person name="Nybo J.L."/>
            <person name="Vesth T.C."/>
            <person name="Theobald S."/>
            <person name="Frisvad J.C."/>
            <person name="Larsen T.O."/>
            <person name="Kjaerboelling I."/>
            <person name="Rothschild-Mancinelli K."/>
            <person name="Lyhne E.K."/>
            <person name="Kogle M.E."/>
            <person name="Barry K."/>
            <person name="Clum A."/>
            <person name="Na H."/>
            <person name="Ledsgaard L."/>
            <person name="Lin J."/>
            <person name="Lipzen A."/>
            <person name="Kuo A."/>
            <person name="Riley R."/>
            <person name="Mondo S."/>
            <person name="Labutti K."/>
            <person name="Haridas S."/>
            <person name="Pangalinan J."/>
            <person name="Salamov A.A."/>
            <person name="Simmons B.A."/>
            <person name="Magnuson J.K."/>
            <person name="Chen J."/>
            <person name="Drula E."/>
            <person name="Henrissat B."/>
            <person name="Wiebenga A."/>
            <person name="Lubbers R.J."/>
            <person name="Gomes A.C."/>
            <person name="Macurrencykelacurrency M.R."/>
            <person name="Stajich J."/>
            <person name="Grigoriev I.V."/>
            <person name="Mortensen U.H."/>
            <person name="De Vries R.P."/>
            <person name="Baker S.E."/>
            <person name="Andersen M.R."/>
        </authorList>
    </citation>
    <scope>NUCLEOTIDE SEQUENCE [LARGE SCALE GENOMIC DNA]</scope>
    <source>
        <strain evidence="2 3">CBS 449.75</strain>
    </source>
</reference>
<dbReference type="Proteomes" id="UP001610432">
    <property type="component" value="Unassembled WGS sequence"/>
</dbReference>
<dbReference type="RefSeq" id="XP_070881811.1">
    <property type="nucleotide sequence ID" value="XM_071033832.1"/>
</dbReference>
<protein>
    <submittedName>
        <fullName evidence="2">Uncharacterized protein</fullName>
    </submittedName>
</protein>